<evidence type="ECO:0000256" key="1">
    <source>
        <dbReference type="HAMAP-Rule" id="MF_01089"/>
    </source>
</evidence>
<gene>
    <name evidence="3" type="ORF">HA336_01920</name>
</gene>
<dbReference type="SMR" id="A0A832T1G2"/>
<dbReference type="PROSITE" id="PS51178">
    <property type="entry name" value="PASTA"/>
    <property type="match status" value="1"/>
</dbReference>
<dbReference type="InterPro" id="IPR029000">
    <property type="entry name" value="Cyclophilin-like_dom_sf"/>
</dbReference>
<dbReference type="InterPro" id="IPR058492">
    <property type="entry name" value="DUF8179"/>
</dbReference>
<sequence length="511" mass="57627">MRVYVDGEPVDVPEEATVRDALEAAGVSVPEDVTIAVFKGEQKVERETDRLRIMLETGDEELSLTVAVEDERMSEVCEELPGASVSWTTRDEVGLGPVDVSDLEFHTRRGVEVPPYTAILILPTNDPSEAYFLITKRRMAVEYICTDIHGRVTAGRELVDELRGGERVTHVEPVVERATERVVSRVTLDDGLEAGDRIITRVEIELEKNAPVSAEHLLNTLEMEEGRLRIKFRTDTFTSIEPRPFYDLPEENVDMRERGVVTVRNRGVDEGVVYVYRRDRTPVESHNVVGRVRRGMELLDVVAEGDRVLVETDPPRVNFVGLTVDEARELAEEFDVELEVNGDGDVVVDQEPRETLNVLKERKVRVEVVPEDEVIEIELYEDDAPRSVEYFRRVTKMLDRPVGRLKVHFAYADLGMIVFEGNEKLGKKLPPENNPKDRVEAGVLGVTNQAKPHAGLIGVRLEDSEEYGPTGETFEGTNVIGRVVEGLGRLREMDQSDMGRTVYVREVRGER</sequence>
<comment type="caution">
    <text evidence="3">The sequence shown here is derived from an EMBL/GenBank/DDBJ whole genome shotgun (WGS) entry which is preliminary data.</text>
</comment>
<dbReference type="InterPro" id="IPR016466">
    <property type="entry name" value="Methan_mark_3"/>
</dbReference>
<dbReference type="AlphaFoldDB" id="A0A832T1G2"/>
<dbReference type="RefSeq" id="WP_011019165.1">
    <property type="nucleotide sequence ID" value="NZ_DUJS01000002.1"/>
</dbReference>
<organism evidence="3 4">
    <name type="scientific">Methanopyrus kandleri</name>
    <dbReference type="NCBI Taxonomy" id="2320"/>
    <lineage>
        <taxon>Archaea</taxon>
        <taxon>Methanobacteriati</taxon>
        <taxon>Methanobacteriota</taxon>
        <taxon>Methanomada group</taxon>
        <taxon>Methanopyri</taxon>
        <taxon>Methanopyrales</taxon>
        <taxon>Methanopyraceae</taxon>
        <taxon>Methanopyrus</taxon>
    </lineage>
</organism>
<evidence type="ECO:0000313" key="3">
    <source>
        <dbReference type="EMBL" id="HII69975.1"/>
    </source>
</evidence>
<comment type="similarity">
    <text evidence="1">Belongs to the UPF0288 family.</text>
</comment>
<dbReference type="EMBL" id="DUJS01000002">
    <property type="protein sequence ID" value="HII69975.1"/>
    <property type="molecule type" value="Genomic_DNA"/>
</dbReference>
<dbReference type="HAMAP" id="MF_01089">
    <property type="entry name" value="UPF0288"/>
    <property type="match status" value="1"/>
</dbReference>
<proteinExistence type="inferred from homology"/>
<dbReference type="NCBIfam" id="TIGR03268">
    <property type="entry name" value="methan_mark_3"/>
    <property type="match status" value="1"/>
</dbReference>
<dbReference type="Pfam" id="PF26548">
    <property type="entry name" value="DUF8179"/>
    <property type="match status" value="1"/>
</dbReference>
<accession>A0A832T1G2</accession>
<dbReference type="GeneID" id="1476897"/>
<evidence type="ECO:0000259" key="2">
    <source>
        <dbReference type="PROSITE" id="PS51178"/>
    </source>
</evidence>
<dbReference type="OMA" id="MAVEYIC"/>
<dbReference type="Pfam" id="PF03793">
    <property type="entry name" value="PASTA"/>
    <property type="match status" value="1"/>
</dbReference>
<dbReference type="PIRSF" id="PIRSF005852">
    <property type="entry name" value="UCP005852"/>
    <property type="match status" value="1"/>
</dbReference>
<dbReference type="InterPro" id="IPR005543">
    <property type="entry name" value="PASTA_dom"/>
</dbReference>
<name>A0A832T1G2_9EURY</name>
<reference evidence="3" key="1">
    <citation type="journal article" date="2020" name="bioRxiv">
        <title>A rank-normalized archaeal taxonomy based on genome phylogeny resolves widespread incomplete and uneven classifications.</title>
        <authorList>
            <person name="Rinke C."/>
            <person name="Chuvochina M."/>
            <person name="Mussig A.J."/>
            <person name="Chaumeil P.-A."/>
            <person name="Waite D.W."/>
            <person name="Whitman W.B."/>
            <person name="Parks D.H."/>
            <person name="Hugenholtz P."/>
        </authorList>
    </citation>
    <scope>NUCLEOTIDE SEQUENCE</scope>
    <source>
        <strain evidence="3">UBA8853</strain>
    </source>
</reference>
<dbReference type="SUPFAM" id="SSF54184">
    <property type="entry name" value="Penicillin-binding protein 2x (pbp-2x), c-terminal domain"/>
    <property type="match status" value="1"/>
</dbReference>
<dbReference type="Proteomes" id="UP000619545">
    <property type="component" value="Unassembled WGS sequence"/>
</dbReference>
<protein>
    <recommendedName>
        <fullName evidence="1">UPF0288 protein HA336_01920</fullName>
    </recommendedName>
</protein>
<evidence type="ECO:0000313" key="4">
    <source>
        <dbReference type="Proteomes" id="UP000619545"/>
    </source>
</evidence>
<feature type="domain" description="PASTA" evidence="2">
    <location>
        <begin position="313"/>
        <end position="370"/>
    </location>
</feature>
<dbReference type="SUPFAM" id="SSF50891">
    <property type="entry name" value="Cyclophilin-like"/>
    <property type="match status" value="1"/>
</dbReference>